<organism evidence="1 2">
    <name type="scientific">Araneus ventricosus</name>
    <name type="common">Orbweaver spider</name>
    <name type="synonym">Epeira ventricosa</name>
    <dbReference type="NCBI Taxonomy" id="182803"/>
    <lineage>
        <taxon>Eukaryota</taxon>
        <taxon>Metazoa</taxon>
        <taxon>Ecdysozoa</taxon>
        <taxon>Arthropoda</taxon>
        <taxon>Chelicerata</taxon>
        <taxon>Arachnida</taxon>
        <taxon>Araneae</taxon>
        <taxon>Araneomorphae</taxon>
        <taxon>Entelegynae</taxon>
        <taxon>Araneoidea</taxon>
        <taxon>Araneidae</taxon>
        <taxon>Araneus</taxon>
    </lineage>
</organism>
<accession>A0A4Y2HPL2</accession>
<dbReference type="EMBL" id="BGPR01002070">
    <property type="protein sequence ID" value="GBM67212.1"/>
    <property type="molecule type" value="Genomic_DNA"/>
</dbReference>
<comment type="caution">
    <text evidence="1">The sequence shown here is derived from an EMBL/GenBank/DDBJ whole genome shotgun (WGS) entry which is preliminary data.</text>
</comment>
<dbReference type="AlphaFoldDB" id="A0A4Y2HPL2"/>
<name>A0A4Y2HPL2_ARAVE</name>
<dbReference type="Proteomes" id="UP000499080">
    <property type="component" value="Unassembled WGS sequence"/>
</dbReference>
<gene>
    <name evidence="1" type="ORF">AVEN_267990_1</name>
</gene>
<evidence type="ECO:0000313" key="2">
    <source>
        <dbReference type="Proteomes" id="UP000499080"/>
    </source>
</evidence>
<keyword evidence="2" id="KW-1185">Reference proteome</keyword>
<evidence type="ECO:0000313" key="1">
    <source>
        <dbReference type="EMBL" id="GBM67212.1"/>
    </source>
</evidence>
<proteinExistence type="predicted"/>
<protein>
    <submittedName>
        <fullName evidence="1">Uncharacterized protein</fullName>
    </submittedName>
</protein>
<reference evidence="1 2" key="1">
    <citation type="journal article" date="2019" name="Sci. Rep.">
        <title>Orb-weaving spider Araneus ventricosus genome elucidates the spidroin gene catalogue.</title>
        <authorList>
            <person name="Kono N."/>
            <person name="Nakamura H."/>
            <person name="Ohtoshi R."/>
            <person name="Moran D.A.P."/>
            <person name="Shinohara A."/>
            <person name="Yoshida Y."/>
            <person name="Fujiwara M."/>
            <person name="Mori M."/>
            <person name="Tomita M."/>
            <person name="Arakawa K."/>
        </authorList>
    </citation>
    <scope>NUCLEOTIDE SEQUENCE [LARGE SCALE GENOMIC DNA]</scope>
</reference>
<sequence>MVFSLFAFVAKRMSSLTSKKKEMLFPQVVEKFSQYRICDHYLTSNHSEFEGHPNLYISKILAFPLKWRFTQESRLEFRYCRVTLSAKLWDAFPLIEWTLLNWKQISWRKFVKSFRRGDRNGRFSIRASHSNSANAAVREIGTITSENLGFNVAEVVHAKVNKSLLIHNSAAAANAASFDADKCFWDAGEERDDAEESALISNRCGRRRVCGMMREINILKKTRRRL</sequence>